<feature type="compositionally biased region" description="Pro residues" evidence="1">
    <location>
        <begin position="1"/>
        <end position="20"/>
    </location>
</feature>
<comment type="caution">
    <text evidence="3">The sequence shown here is derived from an EMBL/GenBank/DDBJ whole genome shotgun (WGS) entry which is preliminary data.</text>
</comment>
<feature type="region of interest" description="Disordered" evidence="1">
    <location>
        <begin position="1"/>
        <end position="28"/>
    </location>
</feature>
<accession>A0A7Y9XDG0</accession>
<proteinExistence type="predicted"/>
<evidence type="ECO:0000313" key="4">
    <source>
        <dbReference type="Proteomes" id="UP000584931"/>
    </source>
</evidence>
<organism evidence="3 4">
    <name type="scientific">Nocardiopsis sinuspersici</name>
    <dbReference type="NCBI Taxonomy" id="501010"/>
    <lineage>
        <taxon>Bacteria</taxon>
        <taxon>Bacillati</taxon>
        <taxon>Actinomycetota</taxon>
        <taxon>Actinomycetes</taxon>
        <taxon>Streptosporangiales</taxon>
        <taxon>Nocardiopsidaceae</taxon>
        <taxon>Nocardiopsis</taxon>
    </lineage>
</organism>
<feature type="transmembrane region" description="Helical" evidence="2">
    <location>
        <begin position="161"/>
        <end position="179"/>
    </location>
</feature>
<dbReference type="EMBL" id="JACCHL010000001">
    <property type="protein sequence ID" value="NYH53594.1"/>
    <property type="molecule type" value="Genomic_DNA"/>
</dbReference>
<feature type="transmembrane region" description="Helical" evidence="2">
    <location>
        <begin position="133"/>
        <end position="154"/>
    </location>
</feature>
<feature type="transmembrane region" description="Helical" evidence="2">
    <location>
        <begin position="105"/>
        <end position="127"/>
    </location>
</feature>
<evidence type="ECO:0000313" key="3">
    <source>
        <dbReference type="EMBL" id="NYH53594.1"/>
    </source>
</evidence>
<protein>
    <submittedName>
        <fullName evidence="3">Uncharacterized protein</fullName>
    </submittedName>
</protein>
<evidence type="ECO:0000256" key="1">
    <source>
        <dbReference type="SAM" id="MobiDB-lite"/>
    </source>
</evidence>
<keyword evidence="2" id="KW-1133">Transmembrane helix</keyword>
<evidence type="ECO:0000256" key="2">
    <source>
        <dbReference type="SAM" id="Phobius"/>
    </source>
</evidence>
<name>A0A7Y9XDG0_9ACTN</name>
<gene>
    <name evidence="3" type="ORF">HNR06_003183</name>
</gene>
<sequence>MAAEPTPPYGPPDPPHPPSHPSSHPGAVHRPMSAGGTVALLVGGALYPLLVSGVLLVGGALLLFALTGGATGLAVGAVLVLCVLVPGAHWLLLSLLRRARVPRPGAVATLLTGSVVLAFAQMALLTFAFDVGWFGGVPLTAAFQGIVAATVLAVSHGRALGWAWAAVCAVALVSSLVSASGDDALAGRQEAQWTRETLAAHPYVVTVPTG</sequence>
<keyword evidence="2" id="KW-0812">Transmembrane</keyword>
<reference evidence="3 4" key="1">
    <citation type="submission" date="2020-07" db="EMBL/GenBank/DDBJ databases">
        <title>Sequencing the genomes of 1000 actinobacteria strains.</title>
        <authorList>
            <person name="Klenk H.-P."/>
        </authorList>
    </citation>
    <scope>NUCLEOTIDE SEQUENCE [LARGE SCALE GENOMIC DNA]</scope>
    <source>
        <strain evidence="3 4">DSM 45278</strain>
    </source>
</reference>
<feature type="transmembrane region" description="Helical" evidence="2">
    <location>
        <begin position="38"/>
        <end position="66"/>
    </location>
</feature>
<feature type="transmembrane region" description="Helical" evidence="2">
    <location>
        <begin position="72"/>
        <end position="93"/>
    </location>
</feature>
<keyword evidence="2" id="KW-0472">Membrane</keyword>
<dbReference type="AlphaFoldDB" id="A0A7Y9XDG0"/>
<dbReference type="RefSeq" id="WP_179810493.1">
    <property type="nucleotide sequence ID" value="NZ_JACCHL010000001.1"/>
</dbReference>
<dbReference type="Proteomes" id="UP000584931">
    <property type="component" value="Unassembled WGS sequence"/>
</dbReference>